<evidence type="ECO:0000256" key="9">
    <source>
        <dbReference type="PROSITE-ProRule" id="PRU00277"/>
    </source>
</evidence>
<evidence type="ECO:0000256" key="10">
    <source>
        <dbReference type="RuleBase" id="RU003915"/>
    </source>
</evidence>
<dbReference type="RefSeq" id="WP_279248444.1">
    <property type="nucleotide sequence ID" value="NZ_SHNO01000001.1"/>
</dbReference>
<dbReference type="PANTHER" id="PTHR47861:SF3">
    <property type="entry name" value="FKBP-TYPE PEPTIDYL-PROLYL CIS-TRANS ISOMERASE SLYD"/>
    <property type="match status" value="1"/>
</dbReference>
<dbReference type="Proteomes" id="UP001143304">
    <property type="component" value="Unassembled WGS sequence"/>
</dbReference>
<dbReference type="PROSITE" id="PS50059">
    <property type="entry name" value="FKBP_PPIASE"/>
    <property type="match status" value="1"/>
</dbReference>
<comment type="catalytic activity">
    <reaction evidence="1 9 10">
        <text>[protein]-peptidylproline (omega=180) = [protein]-peptidylproline (omega=0)</text>
        <dbReference type="Rhea" id="RHEA:16237"/>
        <dbReference type="Rhea" id="RHEA-COMP:10747"/>
        <dbReference type="Rhea" id="RHEA-COMP:10748"/>
        <dbReference type="ChEBI" id="CHEBI:83833"/>
        <dbReference type="ChEBI" id="CHEBI:83834"/>
        <dbReference type="EC" id="5.2.1.8"/>
    </reaction>
</comment>
<evidence type="ECO:0000256" key="7">
    <source>
        <dbReference type="ARBA" id="ARBA00023235"/>
    </source>
</evidence>
<organism evidence="12 13">
    <name type="scientific">Candidatus Marimicrobium litorale</name>
    <dbReference type="NCBI Taxonomy" id="2518991"/>
    <lineage>
        <taxon>Bacteria</taxon>
        <taxon>Pseudomonadati</taxon>
        <taxon>Pseudomonadota</taxon>
        <taxon>Gammaproteobacteria</taxon>
        <taxon>Cellvibrionales</taxon>
        <taxon>Halieaceae</taxon>
        <taxon>Marimicrobium</taxon>
    </lineage>
</organism>
<sequence>MPLNIAAEAVVTFHYTLRDGEGVALETSRDGEPTAYLHGSNSIIPGLEKTMTGREKGETFSVTVDPKESYGERQEGKTQRVPIKHLIFKGKLRAGDTAQLNTREGRRAVTVIKAGRHSADIDTNHPLAGRTLVFEIEINDVRAATAEELAHGHAHGPGGHQH</sequence>
<evidence type="ECO:0000256" key="2">
    <source>
        <dbReference type="ARBA" id="ARBA00004496"/>
    </source>
</evidence>
<evidence type="ECO:0000256" key="8">
    <source>
        <dbReference type="ARBA" id="ARBA00037071"/>
    </source>
</evidence>
<dbReference type="InterPro" id="IPR046357">
    <property type="entry name" value="PPIase_dom_sf"/>
</dbReference>
<dbReference type="Gene3D" id="3.10.50.40">
    <property type="match status" value="1"/>
</dbReference>
<evidence type="ECO:0000313" key="12">
    <source>
        <dbReference type="EMBL" id="MCX2976703.1"/>
    </source>
</evidence>
<evidence type="ECO:0000259" key="11">
    <source>
        <dbReference type="PROSITE" id="PS50059"/>
    </source>
</evidence>
<evidence type="ECO:0000256" key="1">
    <source>
        <dbReference type="ARBA" id="ARBA00000971"/>
    </source>
</evidence>
<keyword evidence="7 9" id="KW-0413">Isomerase</keyword>
<comment type="similarity">
    <text evidence="3 10">Belongs to the FKBP-type PPIase family.</text>
</comment>
<evidence type="ECO:0000313" key="13">
    <source>
        <dbReference type="Proteomes" id="UP001143304"/>
    </source>
</evidence>
<name>A0ABT3T382_9GAMM</name>
<accession>A0ABT3T382</accession>
<dbReference type="InterPro" id="IPR001179">
    <property type="entry name" value="PPIase_FKBP_dom"/>
</dbReference>
<evidence type="ECO:0000256" key="6">
    <source>
        <dbReference type="ARBA" id="ARBA00023186"/>
    </source>
</evidence>
<evidence type="ECO:0000256" key="4">
    <source>
        <dbReference type="ARBA" id="ARBA00022490"/>
    </source>
</evidence>
<dbReference type="GO" id="GO:0016853">
    <property type="term" value="F:isomerase activity"/>
    <property type="evidence" value="ECO:0007669"/>
    <property type="project" value="UniProtKB-KW"/>
</dbReference>
<feature type="domain" description="PPIase FKBP-type" evidence="11">
    <location>
        <begin position="8"/>
        <end position="96"/>
    </location>
</feature>
<evidence type="ECO:0000256" key="3">
    <source>
        <dbReference type="ARBA" id="ARBA00006577"/>
    </source>
</evidence>
<dbReference type="PANTHER" id="PTHR47861">
    <property type="entry name" value="FKBP-TYPE PEPTIDYL-PROLYL CIS-TRANS ISOMERASE SLYD"/>
    <property type="match status" value="1"/>
</dbReference>
<keyword evidence="13" id="KW-1185">Reference proteome</keyword>
<keyword evidence="6" id="KW-0143">Chaperone</keyword>
<keyword evidence="5 9" id="KW-0697">Rotamase</keyword>
<reference evidence="12" key="1">
    <citation type="submission" date="2019-02" db="EMBL/GenBank/DDBJ databases">
        <authorList>
            <person name="Li S.-H."/>
        </authorList>
    </citation>
    <scope>NUCLEOTIDE SEQUENCE</scope>
    <source>
        <strain evidence="12">IMCC11814</strain>
    </source>
</reference>
<proteinExistence type="inferred from homology"/>
<gene>
    <name evidence="12" type="ORF">EYC82_04990</name>
</gene>
<comment type="subcellular location">
    <subcellularLocation>
        <location evidence="2">Cytoplasm</location>
    </subcellularLocation>
</comment>
<protein>
    <recommendedName>
        <fullName evidence="10">Peptidyl-prolyl cis-trans isomerase</fullName>
        <ecNumber evidence="10">5.2.1.8</ecNumber>
    </recommendedName>
</protein>
<keyword evidence="4" id="KW-0963">Cytoplasm</keyword>
<dbReference type="SUPFAM" id="SSF54534">
    <property type="entry name" value="FKBP-like"/>
    <property type="match status" value="1"/>
</dbReference>
<dbReference type="EMBL" id="SHNO01000001">
    <property type="protein sequence ID" value="MCX2976703.1"/>
    <property type="molecule type" value="Genomic_DNA"/>
</dbReference>
<comment type="function">
    <text evidence="8">Also involved in hydrogenase metallocenter assembly, probably by participating in the nickel insertion step. This function in hydrogenase biosynthesis requires chaperone activity and the presence of the metal-binding domain, but not PPIase activity.</text>
</comment>
<dbReference type="Pfam" id="PF00254">
    <property type="entry name" value="FKBP_C"/>
    <property type="match status" value="1"/>
</dbReference>
<dbReference type="EC" id="5.2.1.8" evidence="10"/>
<comment type="caution">
    <text evidence="12">The sequence shown here is derived from an EMBL/GenBank/DDBJ whole genome shotgun (WGS) entry which is preliminary data.</text>
</comment>
<evidence type="ECO:0000256" key="5">
    <source>
        <dbReference type="ARBA" id="ARBA00023110"/>
    </source>
</evidence>